<keyword evidence="2" id="KW-1185">Reference proteome</keyword>
<dbReference type="RefSeq" id="WP_151969820.1">
    <property type="nucleotide sequence ID" value="NZ_AP019860.1"/>
</dbReference>
<dbReference type="Gene3D" id="1.10.3210.10">
    <property type="entry name" value="Hypothetical protein af1432"/>
    <property type="match status" value="1"/>
</dbReference>
<proteinExistence type="predicted"/>
<dbReference type="Proteomes" id="UP000326354">
    <property type="component" value="Chromosome"/>
</dbReference>
<sequence>MTYDITAQNKTEEAILANTYFQTSLDIGKVRQGHLEGQLGYHIENLLQYISEHCTKNVAKLRLIAILHDMGKLGELIDNTHKYLPETSNKQLYLQKSRQFIQEVGEKPDDGYEPAHALYSYEFAKIFTDDIDILQTIKYHDTAYRLSKIEKLGLTENINPIIRKIFTPLNNKLMLQFMEIDNSGRETTIVSWLNKKLQQIGIVA</sequence>
<dbReference type="SUPFAM" id="SSF109604">
    <property type="entry name" value="HD-domain/PDEase-like"/>
    <property type="match status" value="1"/>
</dbReference>
<accession>A0A5S9IRB8</accession>
<evidence type="ECO:0000313" key="1">
    <source>
        <dbReference type="EMBL" id="BBM85730.1"/>
    </source>
</evidence>
<gene>
    <name evidence="1" type="ORF">UABAM_04108</name>
</gene>
<evidence type="ECO:0008006" key="3">
    <source>
        <dbReference type="Google" id="ProtNLM"/>
    </source>
</evidence>
<dbReference type="EMBL" id="AP019860">
    <property type="protein sequence ID" value="BBM85730.1"/>
    <property type="molecule type" value="Genomic_DNA"/>
</dbReference>
<name>A0A5S9IRB8_UABAM</name>
<organism evidence="1 2">
    <name type="scientific">Uabimicrobium amorphum</name>
    <dbReference type="NCBI Taxonomy" id="2596890"/>
    <lineage>
        <taxon>Bacteria</taxon>
        <taxon>Pseudomonadati</taxon>
        <taxon>Planctomycetota</taxon>
        <taxon>Candidatus Uabimicrobiia</taxon>
        <taxon>Candidatus Uabimicrobiales</taxon>
        <taxon>Candidatus Uabimicrobiaceae</taxon>
        <taxon>Candidatus Uabimicrobium</taxon>
    </lineage>
</organism>
<dbReference type="KEGG" id="uam:UABAM_04108"/>
<evidence type="ECO:0000313" key="2">
    <source>
        <dbReference type="Proteomes" id="UP000326354"/>
    </source>
</evidence>
<protein>
    <recommendedName>
        <fullName evidence="3">HD domain-containing protein</fullName>
    </recommendedName>
</protein>
<reference evidence="1 2" key="1">
    <citation type="submission" date="2019-08" db="EMBL/GenBank/DDBJ databases">
        <title>Complete genome sequence of Candidatus Uab amorphum.</title>
        <authorList>
            <person name="Shiratori T."/>
            <person name="Suzuki S."/>
            <person name="Kakizawa Y."/>
            <person name="Ishida K."/>
        </authorList>
    </citation>
    <scope>NUCLEOTIDE SEQUENCE [LARGE SCALE GENOMIC DNA]</scope>
    <source>
        <strain evidence="1 2">SRT547</strain>
    </source>
</reference>
<dbReference type="AlphaFoldDB" id="A0A5S9IRB8"/>
<dbReference type="OrthoDB" id="212358at2"/>